<proteinExistence type="predicted"/>
<comment type="caution">
    <text evidence="1">The sequence shown here is derived from an EMBL/GenBank/DDBJ whole genome shotgun (WGS) entry which is preliminary data.</text>
</comment>
<accession>A0ACC1DFL3</accession>
<keyword evidence="2" id="KW-1185">Reference proteome</keyword>
<gene>
    <name evidence="1" type="ORF">K1T71_001974</name>
</gene>
<reference evidence="1 2" key="1">
    <citation type="journal article" date="2021" name="Front. Genet.">
        <title>Chromosome-Level Genome Assembly Reveals Significant Gene Expansion in the Toll and IMD Signaling Pathways of Dendrolimus kikuchii.</title>
        <authorList>
            <person name="Zhou J."/>
            <person name="Wu P."/>
            <person name="Xiong Z."/>
            <person name="Liu N."/>
            <person name="Zhao N."/>
            <person name="Ji M."/>
            <person name="Qiu Y."/>
            <person name="Yang B."/>
        </authorList>
    </citation>
    <scope>NUCLEOTIDE SEQUENCE [LARGE SCALE GENOMIC DNA]</scope>
    <source>
        <strain evidence="1">Ann1</strain>
    </source>
</reference>
<organism evidence="1 2">
    <name type="scientific">Dendrolimus kikuchii</name>
    <dbReference type="NCBI Taxonomy" id="765133"/>
    <lineage>
        <taxon>Eukaryota</taxon>
        <taxon>Metazoa</taxon>
        <taxon>Ecdysozoa</taxon>
        <taxon>Arthropoda</taxon>
        <taxon>Hexapoda</taxon>
        <taxon>Insecta</taxon>
        <taxon>Pterygota</taxon>
        <taxon>Neoptera</taxon>
        <taxon>Endopterygota</taxon>
        <taxon>Lepidoptera</taxon>
        <taxon>Glossata</taxon>
        <taxon>Ditrysia</taxon>
        <taxon>Bombycoidea</taxon>
        <taxon>Lasiocampidae</taxon>
        <taxon>Dendrolimus</taxon>
    </lineage>
</organism>
<evidence type="ECO:0000313" key="2">
    <source>
        <dbReference type="Proteomes" id="UP000824533"/>
    </source>
</evidence>
<name>A0ACC1DFL3_9NEOP</name>
<dbReference type="Proteomes" id="UP000824533">
    <property type="component" value="Linkage Group LG03"/>
</dbReference>
<evidence type="ECO:0000313" key="1">
    <source>
        <dbReference type="EMBL" id="KAJ0182605.1"/>
    </source>
</evidence>
<protein>
    <submittedName>
        <fullName evidence="1">Uncharacterized protein</fullName>
    </submittedName>
</protein>
<dbReference type="EMBL" id="CM034389">
    <property type="protein sequence ID" value="KAJ0182605.1"/>
    <property type="molecule type" value="Genomic_DNA"/>
</dbReference>
<sequence>MDEVLEKLDSTTIGENTKKSNFDGLYKNWGKLGNQEERRKELLDVQRSNRNNKLDKLRGILDIVQAHHNVFNSYKAKYRPNIYVAGFSKVPQSYSNVLMMSEWLIEKPEDLKEEWLITPCPKGVRMLVVASDGLTKCYTKYGHYRFECRTALPGGNPCELGYRNKCCVLDCFYYEKLNMMYVLDLLAWNNQIMTDGETEFRNYWLQTQFAERPGLRVINKKNKFVFELLPKVPCTTESLNEFMMKYPHFKDNMPPLDGLLFYHKRAHYTGGETPLVGWLFPYMVPEVLGEDISVNKMFMQGKPADYINQADFIEKFEKKMVKKTRHSRLSSTMDTSDDGKTEVPEAVMESSEKTEDKIQEEDSSKTHEDMDAELNRSNFCTMKKNTKNRVRGNRTNLDFKNFFCFSVCTG</sequence>